<name>A0ABU2JJ15_9ACTN</name>
<dbReference type="EMBL" id="JAVREH010000079">
    <property type="protein sequence ID" value="MDT0264233.1"/>
    <property type="molecule type" value="Genomic_DNA"/>
</dbReference>
<organism evidence="1 2">
    <name type="scientific">Jatrophihabitans lederbergiae</name>
    <dbReference type="NCBI Taxonomy" id="3075547"/>
    <lineage>
        <taxon>Bacteria</taxon>
        <taxon>Bacillati</taxon>
        <taxon>Actinomycetota</taxon>
        <taxon>Actinomycetes</taxon>
        <taxon>Jatrophihabitantales</taxon>
        <taxon>Jatrophihabitantaceae</taxon>
        <taxon>Jatrophihabitans</taxon>
    </lineage>
</organism>
<evidence type="ECO:0000313" key="1">
    <source>
        <dbReference type="EMBL" id="MDT0264233.1"/>
    </source>
</evidence>
<accession>A0ABU2JJ15</accession>
<comment type="caution">
    <text evidence="1">The sequence shown here is derived from an EMBL/GenBank/DDBJ whole genome shotgun (WGS) entry which is preliminary data.</text>
</comment>
<dbReference type="RefSeq" id="WP_311425375.1">
    <property type="nucleotide sequence ID" value="NZ_JAVREH010000079.1"/>
</dbReference>
<dbReference type="Proteomes" id="UP001183176">
    <property type="component" value="Unassembled WGS sequence"/>
</dbReference>
<reference evidence="2" key="1">
    <citation type="submission" date="2023-07" db="EMBL/GenBank/DDBJ databases">
        <title>30 novel species of actinomycetes from the DSMZ collection.</title>
        <authorList>
            <person name="Nouioui I."/>
        </authorList>
    </citation>
    <scope>NUCLEOTIDE SEQUENCE [LARGE SCALE GENOMIC DNA]</scope>
    <source>
        <strain evidence="2">DSM 44399</strain>
    </source>
</reference>
<protein>
    <submittedName>
        <fullName evidence="1">Uncharacterized protein</fullName>
    </submittedName>
</protein>
<evidence type="ECO:0000313" key="2">
    <source>
        <dbReference type="Proteomes" id="UP001183176"/>
    </source>
</evidence>
<sequence length="122" mass="12900">MATLSERAMKQLLPTSPCRISATSGSPAEIVTRGRSRMLVNRPPPPWSSSVMTAVRRVGVLIDDDPGLLREMRGAAVLTAVDGAGVQRVVDALAAFHLLGCGTHQEASAEVLRRAGVSRPKS</sequence>
<proteinExistence type="predicted"/>
<keyword evidence="2" id="KW-1185">Reference proteome</keyword>
<gene>
    <name evidence="1" type="ORF">RM423_22965</name>
</gene>